<protein>
    <submittedName>
        <fullName evidence="1">Uncharacterized protein</fullName>
    </submittedName>
</protein>
<comment type="caution">
    <text evidence="1">The sequence shown here is derived from an EMBL/GenBank/DDBJ whole genome shotgun (WGS) entry which is preliminary data.</text>
</comment>
<name>A0A392TKN4_9FABA</name>
<keyword evidence="2" id="KW-1185">Reference proteome</keyword>
<dbReference type="AlphaFoldDB" id="A0A392TKN4"/>
<dbReference type="EMBL" id="LXQA010604685">
    <property type="protein sequence ID" value="MCI61703.1"/>
    <property type="molecule type" value="Genomic_DNA"/>
</dbReference>
<accession>A0A392TKN4</accession>
<evidence type="ECO:0000313" key="2">
    <source>
        <dbReference type="Proteomes" id="UP000265520"/>
    </source>
</evidence>
<evidence type="ECO:0000313" key="1">
    <source>
        <dbReference type="EMBL" id="MCI61703.1"/>
    </source>
</evidence>
<sequence>MAAMDMPTAAVWDNRECSTKVADKEIESADKEIETSDIAETENNVCYDYCFYRCHDWYHYFCGC</sequence>
<organism evidence="1 2">
    <name type="scientific">Trifolium medium</name>
    <dbReference type="NCBI Taxonomy" id="97028"/>
    <lineage>
        <taxon>Eukaryota</taxon>
        <taxon>Viridiplantae</taxon>
        <taxon>Streptophyta</taxon>
        <taxon>Embryophyta</taxon>
        <taxon>Tracheophyta</taxon>
        <taxon>Spermatophyta</taxon>
        <taxon>Magnoliopsida</taxon>
        <taxon>eudicotyledons</taxon>
        <taxon>Gunneridae</taxon>
        <taxon>Pentapetalae</taxon>
        <taxon>rosids</taxon>
        <taxon>fabids</taxon>
        <taxon>Fabales</taxon>
        <taxon>Fabaceae</taxon>
        <taxon>Papilionoideae</taxon>
        <taxon>50 kb inversion clade</taxon>
        <taxon>NPAAA clade</taxon>
        <taxon>Hologalegina</taxon>
        <taxon>IRL clade</taxon>
        <taxon>Trifolieae</taxon>
        <taxon>Trifolium</taxon>
    </lineage>
</organism>
<proteinExistence type="predicted"/>
<reference evidence="1 2" key="1">
    <citation type="journal article" date="2018" name="Front. Plant Sci.">
        <title>Red Clover (Trifolium pratense) and Zigzag Clover (T. medium) - A Picture of Genomic Similarities and Differences.</title>
        <authorList>
            <person name="Dluhosova J."/>
            <person name="Istvanek J."/>
            <person name="Nedelnik J."/>
            <person name="Repkova J."/>
        </authorList>
    </citation>
    <scope>NUCLEOTIDE SEQUENCE [LARGE SCALE GENOMIC DNA]</scope>
    <source>
        <strain evidence="2">cv. 10/8</strain>
        <tissue evidence="1">Leaf</tissue>
    </source>
</reference>
<dbReference type="Proteomes" id="UP000265520">
    <property type="component" value="Unassembled WGS sequence"/>
</dbReference>